<evidence type="ECO:0000313" key="3">
    <source>
        <dbReference type="Proteomes" id="UP001497744"/>
    </source>
</evidence>
<keyword evidence="3" id="KW-1185">Reference proteome</keyword>
<evidence type="ECO:0000256" key="1">
    <source>
        <dbReference type="SAM" id="Phobius"/>
    </source>
</evidence>
<comment type="caution">
    <text evidence="2">The sequence shown here is derived from an EMBL/GenBank/DDBJ whole genome shotgun (WGS) entry which is preliminary data.</text>
</comment>
<accession>A0AAV4LVL1</accession>
<sequence length="872" mass="97272">MISHKQLTDCPSNLKEATDWILRVTGKDGSQSNNVNDAEELAIEAYVLLGSVFNDDTVFAQGIPYAPARKGLKEWLESKNGHGGIKELINVLSSGLEKFIGYNKGRLQSSLGVGKSEYEGTTAYRDVTSNEWKKRSSDKKKCAMIFLSCMPLIFNGLTYLYWQCHEKGDGAWKTQRFDASGGSYDLKAFMTSVGFKGSALSKQVGKDVIRQMKDVFNDFDATSTAKPTYTAFLADLKKKLHENIKLGSSAKPAEYPITALFFVASSYFTCKQSNPVNPPSRSPQSIREILYFFSALPFSPAYAQIDSYITNHFKALIPDPNQTESDNREDAALSIKIADTAQRSGNEKLSAADLKHYLLSTCHSAVYMIGILHGPGASQKDSEPWLHELFSNSAFSFNYPIGAALFYKLPDYTYALQFQLLFLYLQCKNYYRDGCGWRQCRYGNGVNPSSKPVPSHLCSGYTCTKIIDCKHNGNDCTHNSGTVGANCGKGPNNSPLQAFLTDTLDGFCRNQPISSKHMSQHLPDSLCHLKMGFETKHLRNYGFGYHIYYALQLLCGEFSTPLRQLSEKLACLSKRNPRTLGDMFGFYLHLTSQLFPKGKIDENATWHTTLVSTTPFSDWLTSEYRNKLKALIGNGHKSDHPSDLWSLYTPMCATKDSCGPYLYPLTLSLGTAFAPQFSSNYLSCVIYLADDFYERLGELKQRFTALGCSIHCRYTNGTCVNKPRCHADDISGCKCQSIVFCSGVLPLLYENGFSFFSVKLLKGGKRGLDGSKRVCLNFFRTLTNVLSESAPLNSLITAINDFLYAIRWEFFSKLSAFWTIYICLILYTFFFHLDALKLLALPLKSSSHSIAPAALLTTGKPIPVTKLTYLVS</sequence>
<dbReference type="Proteomes" id="UP001497744">
    <property type="component" value="Unassembled WGS sequence"/>
</dbReference>
<evidence type="ECO:0000313" key="2">
    <source>
        <dbReference type="EMBL" id="GIX64104.1"/>
    </source>
</evidence>
<organism evidence="2 3">
    <name type="scientific">Babesia caballi</name>
    <dbReference type="NCBI Taxonomy" id="5871"/>
    <lineage>
        <taxon>Eukaryota</taxon>
        <taxon>Sar</taxon>
        <taxon>Alveolata</taxon>
        <taxon>Apicomplexa</taxon>
        <taxon>Aconoidasida</taxon>
        <taxon>Piroplasmida</taxon>
        <taxon>Babesiidae</taxon>
        <taxon>Babesia</taxon>
    </lineage>
</organism>
<dbReference type="EMBL" id="BPLF01000003">
    <property type="protein sequence ID" value="GIX64104.1"/>
    <property type="molecule type" value="Genomic_DNA"/>
</dbReference>
<keyword evidence="1" id="KW-0472">Membrane</keyword>
<keyword evidence="1" id="KW-0812">Transmembrane</keyword>
<reference evidence="2 3" key="1">
    <citation type="submission" date="2021-06" db="EMBL/GenBank/DDBJ databases">
        <title>Genome sequence of Babesia caballi.</title>
        <authorList>
            <person name="Yamagishi J."/>
            <person name="Kidaka T."/>
            <person name="Ochi A."/>
        </authorList>
    </citation>
    <scope>NUCLEOTIDE SEQUENCE [LARGE SCALE GENOMIC DNA]</scope>
    <source>
        <strain evidence="2">USDA-D6B2</strain>
    </source>
</reference>
<name>A0AAV4LVL1_BABCB</name>
<dbReference type="AlphaFoldDB" id="A0AAV4LVL1"/>
<dbReference type="RefSeq" id="XP_067716173.1">
    <property type="nucleotide sequence ID" value="XM_067860072.1"/>
</dbReference>
<dbReference type="Pfam" id="PF12785">
    <property type="entry name" value="VESA1_N"/>
    <property type="match status" value="2"/>
</dbReference>
<gene>
    <name evidence="2" type="ORF">BcabD6B2_35390</name>
</gene>
<proteinExistence type="predicted"/>
<dbReference type="GeneID" id="94195585"/>
<feature type="transmembrane region" description="Helical" evidence="1">
    <location>
        <begin position="142"/>
        <end position="162"/>
    </location>
</feature>
<keyword evidence="1" id="KW-1133">Transmembrane helix</keyword>
<protein>
    <submittedName>
        <fullName evidence="2">Variant erythrocyte surface antigen-1 family protein</fullName>
    </submittedName>
</protein>
<feature type="transmembrane region" description="Helical" evidence="1">
    <location>
        <begin position="816"/>
        <end position="836"/>
    </location>
</feature>
<dbReference type="InterPro" id="IPR024751">
    <property type="entry name" value="VESA1"/>
</dbReference>